<dbReference type="KEGG" id="vg:14013934"/>
<evidence type="ECO:0000313" key="2">
    <source>
        <dbReference type="Proteomes" id="UP000007178"/>
    </source>
</evidence>
<reference evidence="1 2" key="1">
    <citation type="journal article" date="2012" name="Proc. Natl. Acad. Sci. U.S.A.">
        <title>A novel lineage of myoviruses infecting cyanobacteria is widespread in the oceans.</title>
        <authorList>
            <person name="Sabehi G."/>
            <person name="Shaulov L."/>
            <person name="Silver D.H."/>
            <person name="Yanai I."/>
            <person name="Harel A."/>
            <person name="Lindell D."/>
        </authorList>
    </citation>
    <scope>NUCLEOTIDE SEQUENCE [LARGE SCALE GENOMIC DNA]</scope>
</reference>
<organism evidence="1 2">
    <name type="scientific">Cyanophage S-TIM5</name>
    <dbReference type="NCBI Taxonomy" id="1137745"/>
    <lineage>
        <taxon>Viruses</taxon>
        <taxon>Duplodnaviria</taxon>
        <taxon>Heunggongvirae</taxon>
        <taxon>Uroviricota</taxon>
        <taxon>Caudoviricetes</taxon>
        <taxon>Aurunvirus</taxon>
        <taxon>Aurunvirus STIM5</taxon>
    </lineage>
</organism>
<dbReference type="EMBL" id="JQ245707">
    <property type="protein sequence ID" value="AEZ65758.1"/>
    <property type="molecule type" value="Genomic_DNA"/>
</dbReference>
<accession>H6WG04</accession>
<keyword evidence="2" id="KW-1185">Reference proteome</keyword>
<protein>
    <submittedName>
        <fullName evidence="1">Uncharacterized protein</fullName>
    </submittedName>
</protein>
<name>H6WG04_9CAUD</name>
<sequence>MNTLNIIKKQINKAAALHDAQLNHTAYRGVEYNVNCDEQKETHGTYCYRGRVYSK</sequence>
<proteinExistence type="predicted"/>
<dbReference type="OrthoDB" id="25241at10239"/>
<dbReference type="RefSeq" id="YP_007006142.1">
    <property type="nucleotide sequence ID" value="NC_019516.2"/>
</dbReference>
<dbReference type="Proteomes" id="UP000007178">
    <property type="component" value="Segment"/>
</dbReference>
<dbReference type="GeneID" id="14013934"/>
<evidence type="ECO:0000313" key="1">
    <source>
        <dbReference type="EMBL" id="AEZ65758.1"/>
    </source>
</evidence>